<dbReference type="Proteomes" id="UP000829354">
    <property type="component" value="Chromosome I"/>
</dbReference>
<organism evidence="1 2">
    <name type="scientific">Caenorhabditis briggsae</name>
    <dbReference type="NCBI Taxonomy" id="6238"/>
    <lineage>
        <taxon>Eukaryota</taxon>
        <taxon>Metazoa</taxon>
        <taxon>Ecdysozoa</taxon>
        <taxon>Nematoda</taxon>
        <taxon>Chromadorea</taxon>
        <taxon>Rhabditida</taxon>
        <taxon>Rhabditina</taxon>
        <taxon>Rhabditomorpha</taxon>
        <taxon>Rhabditoidea</taxon>
        <taxon>Rhabditidae</taxon>
        <taxon>Peloderinae</taxon>
        <taxon>Caenorhabditis</taxon>
    </lineage>
</organism>
<keyword evidence="2" id="KW-1185">Reference proteome</keyword>
<sequence length="101" mass="11537">MTAALHVPQLRVLNLNGGHAECNILIKGWISQNPPIGSELFVQFNGDFIVDQFFRKFQKKLARFHGELEREFRMTYPPKWLFIQISSSSSTIKCTVVGAKI</sequence>
<name>A0AAE9E6Q6_CAEBR</name>
<gene>
    <name evidence="1" type="ORF">L5515_002541</name>
</gene>
<evidence type="ECO:0000313" key="1">
    <source>
        <dbReference type="EMBL" id="UMM14904.1"/>
    </source>
</evidence>
<accession>A0AAE9E6Q6</accession>
<protein>
    <submittedName>
        <fullName evidence="1">Uncharacterized protein</fullName>
    </submittedName>
</protein>
<proteinExistence type="predicted"/>
<dbReference type="AlphaFoldDB" id="A0AAE9E6Q6"/>
<dbReference type="EMBL" id="CP092620">
    <property type="protein sequence ID" value="UMM14904.1"/>
    <property type="molecule type" value="Genomic_DNA"/>
</dbReference>
<evidence type="ECO:0000313" key="2">
    <source>
        <dbReference type="Proteomes" id="UP000829354"/>
    </source>
</evidence>
<reference evidence="1 2" key="1">
    <citation type="submission" date="2022-04" db="EMBL/GenBank/DDBJ databases">
        <title>Chromosome-level reference genomes for two strains of Caenorhabditis briggsae: an improved platform for comparative genomics.</title>
        <authorList>
            <person name="Stevens L."/>
            <person name="Andersen E."/>
        </authorList>
    </citation>
    <scope>NUCLEOTIDE SEQUENCE [LARGE SCALE GENOMIC DNA]</scope>
    <source>
        <strain evidence="1">VX34</strain>
        <tissue evidence="1">Whole-organism</tissue>
    </source>
</reference>